<keyword evidence="1" id="KW-0808">Transferase</keyword>
<dbReference type="InterPro" id="IPR029063">
    <property type="entry name" value="SAM-dependent_MTases_sf"/>
</dbReference>
<proteinExistence type="predicted"/>
<dbReference type="RefSeq" id="WP_186411589.1">
    <property type="nucleotide sequence ID" value="NZ_FLQY01000246.1"/>
</dbReference>
<protein>
    <submittedName>
        <fullName evidence="1">SAM-dependent methyltransferase</fullName>
    </submittedName>
</protein>
<dbReference type="Proteomes" id="UP000199600">
    <property type="component" value="Unassembled WGS sequence"/>
</dbReference>
<dbReference type="SUPFAM" id="SSF53335">
    <property type="entry name" value="S-adenosyl-L-methionine-dependent methyltransferases"/>
    <property type="match status" value="1"/>
</dbReference>
<accession>A0A1A8XXI1</accession>
<dbReference type="GO" id="GO:0032259">
    <property type="term" value="P:methylation"/>
    <property type="evidence" value="ECO:0007669"/>
    <property type="project" value="UniProtKB-KW"/>
</dbReference>
<keyword evidence="2" id="KW-1185">Reference proteome</keyword>
<evidence type="ECO:0000313" key="2">
    <source>
        <dbReference type="Proteomes" id="UP000199600"/>
    </source>
</evidence>
<dbReference type="AlphaFoldDB" id="A0A1A8XXI1"/>
<dbReference type="EMBL" id="FLQY01000246">
    <property type="protein sequence ID" value="SBT09416.1"/>
    <property type="molecule type" value="Genomic_DNA"/>
</dbReference>
<sequence length="273" mass="30017">MRVKPTLQCPCESRHLEPAFQYDAPPAGETAFECAEGAYRRAYSRCGLCGHWFSENEMDLGGLYGGAYVDNTYGDRMRQTFERILALPPERSDNAGRVAAVVDFAARHFPVGLAPRMLDVGSGLGVFPCRMKEAGWRCTALDPDERAARHAREVIGIEAVQGDFMKIDLSSIGPFDVVTFNKVLEHVEDPVAMLARAQTLLAPEGFVYFEVPDGESASAEGPGREEFFIEHHHVFSTASAALLAGRAGFNPLLTQRLREPSGKFTLRVFATKS</sequence>
<name>A0A1A8XXI1_9RHOO</name>
<evidence type="ECO:0000313" key="1">
    <source>
        <dbReference type="EMBL" id="SBT09416.1"/>
    </source>
</evidence>
<dbReference type="PANTHER" id="PTHR43861">
    <property type="entry name" value="TRANS-ACONITATE 2-METHYLTRANSFERASE-RELATED"/>
    <property type="match status" value="1"/>
</dbReference>
<keyword evidence="1" id="KW-0489">Methyltransferase</keyword>
<dbReference type="GO" id="GO:0008168">
    <property type="term" value="F:methyltransferase activity"/>
    <property type="evidence" value="ECO:0007669"/>
    <property type="project" value="UniProtKB-KW"/>
</dbReference>
<organism evidence="1 2">
    <name type="scientific">Candidatus Propionivibrio aalborgensis</name>
    <dbReference type="NCBI Taxonomy" id="1860101"/>
    <lineage>
        <taxon>Bacteria</taxon>
        <taxon>Pseudomonadati</taxon>
        <taxon>Pseudomonadota</taxon>
        <taxon>Betaproteobacteria</taxon>
        <taxon>Rhodocyclales</taxon>
        <taxon>Rhodocyclaceae</taxon>
        <taxon>Propionivibrio</taxon>
    </lineage>
</organism>
<dbReference type="PANTHER" id="PTHR43861:SF6">
    <property type="entry name" value="METHYLTRANSFERASE TYPE 11"/>
    <property type="match status" value="1"/>
</dbReference>
<dbReference type="CDD" id="cd02440">
    <property type="entry name" value="AdoMet_MTases"/>
    <property type="match status" value="1"/>
</dbReference>
<dbReference type="Pfam" id="PF13489">
    <property type="entry name" value="Methyltransf_23"/>
    <property type="match status" value="1"/>
</dbReference>
<dbReference type="Gene3D" id="3.40.50.150">
    <property type="entry name" value="Vaccinia Virus protein VP39"/>
    <property type="match status" value="1"/>
</dbReference>
<gene>
    <name evidence="1" type="ORF">PROAA_320063</name>
</gene>
<reference evidence="1 2" key="1">
    <citation type="submission" date="2016-06" db="EMBL/GenBank/DDBJ databases">
        <authorList>
            <person name="Kjaerup R.B."/>
            <person name="Dalgaard T.S."/>
            <person name="Juul-Madsen H.R."/>
        </authorList>
    </citation>
    <scope>NUCLEOTIDE SEQUENCE [LARGE SCALE GENOMIC DNA]</scope>
    <source>
        <strain evidence="1">2</strain>
    </source>
</reference>